<dbReference type="EMBL" id="BLIY01000020">
    <property type="protein sequence ID" value="GFE55407.1"/>
    <property type="molecule type" value="Genomic_DNA"/>
</dbReference>
<dbReference type="GO" id="GO:0008270">
    <property type="term" value="F:zinc ion binding"/>
    <property type="evidence" value="ECO:0007669"/>
    <property type="project" value="UniProtKB-KW"/>
</dbReference>
<dbReference type="OrthoDB" id="1711136at2759"/>
<accession>A0A9W5WWG7</accession>
<protein>
    <submittedName>
        <fullName evidence="4">E3 ubiquitin ligase</fullName>
    </submittedName>
</protein>
<keyword evidence="1" id="KW-0863">Zinc-finger</keyword>
<dbReference type="PANTHER" id="PTHR22996:SF0">
    <property type="entry name" value="RE60872P-RELATED"/>
    <property type="match status" value="1"/>
</dbReference>
<dbReference type="InterPro" id="IPR045194">
    <property type="entry name" value="MGRN1/RNF157-like"/>
</dbReference>
<organism evidence="4 5">
    <name type="scientific">Babesia ovis</name>
    <dbReference type="NCBI Taxonomy" id="5869"/>
    <lineage>
        <taxon>Eukaryota</taxon>
        <taxon>Sar</taxon>
        <taxon>Alveolata</taxon>
        <taxon>Apicomplexa</taxon>
        <taxon>Aconoidasida</taxon>
        <taxon>Piroplasmida</taxon>
        <taxon>Babesiidae</taxon>
        <taxon>Babesia</taxon>
    </lineage>
</organism>
<feature type="region of interest" description="Disordered" evidence="2">
    <location>
        <begin position="134"/>
        <end position="158"/>
    </location>
</feature>
<evidence type="ECO:0000256" key="2">
    <source>
        <dbReference type="SAM" id="MobiDB-lite"/>
    </source>
</evidence>
<gene>
    <name evidence="4" type="ORF">BaOVIS_028110</name>
</gene>
<dbReference type="GO" id="GO:0016567">
    <property type="term" value="P:protein ubiquitination"/>
    <property type="evidence" value="ECO:0007669"/>
    <property type="project" value="TreeGrafter"/>
</dbReference>
<name>A0A9W5WWG7_BABOV</name>
<dbReference type="Proteomes" id="UP001057455">
    <property type="component" value="Unassembled WGS sequence"/>
</dbReference>
<keyword evidence="5" id="KW-1185">Reference proteome</keyword>
<keyword evidence="1" id="KW-0479">Metal-binding</keyword>
<evidence type="ECO:0000256" key="1">
    <source>
        <dbReference type="PROSITE-ProRule" id="PRU00175"/>
    </source>
</evidence>
<keyword evidence="1" id="KW-0862">Zinc</keyword>
<dbReference type="AlphaFoldDB" id="A0A9W5WWG7"/>
<dbReference type="SUPFAM" id="SSF57850">
    <property type="entry name" value="RING/U-box"/>
    <property type="match status" value="1"/>
</dbReference>
<reference evidence="4" key="1">
    <citation type="submission" date="2019-12" db="EMBL/GenBank/DDBJ databases">
        <title>Genome sequence of Babesia ovis.</title>
        <authorList>
            <person name="Yamagishi J."/>
            <person name="Sevinc F."/>
            <person name="Xuan X."/>
        </authorList>
    </citation>
    <scope>NUCLEOTIDE SEQUENCE</scope>
    <source>
        <strain evidence="4">Selcuk</strain>
    </source>
</reference>
<dbReference type="Pfam" id="PF13920">
    <property type="entry name" value="zf-C3HC4_3"/>
    <property type="match status" value="1"/>
</dbReference>
<evidence type="ECO:0000313" key="4">
    <source>
        <dbReference type="EMBL" id="GFE55407.1"/>
    </source>
</evidence>
<proteinExistence type="predicted"/>
<dbReference type="GO" id="GO:0005737">
    <property type="term" value="C:cytoplasm"/>
    <property type="evidence" value="ECO:0007669"/>
    <property type="project" value="TreeGrafter"/>
</dbReference>
<comment type="caution">
    <text evidence="4">The sequence shown here is derived from an EMBL/GenBank/DDBJ whole genome shotgun (WGS) entry which is preliminary data.</text>
</comment>
<dbReference type="InterPro" id="IPR013083">
    <property type="entry name" value="Znf_RING/FYVE/PHD"/>
</dbReference>
<dbReference type="Gene3D" id="3.30.40.10">
    <property type="entry name" value="Zinc/RING finger domain, C3HC4 (zinc finger)"/>
    <property type="match status" value="1"/>
</dbReference>
<dbReference type="PANTHER" id="PTHR22996">
    <property type="entry name" value="MAHOGUNIN"/>
    <property type="match status" value="1"/>
</dbReference>
<evidence type="ECO:0000259" key="3">
    <source>
        <dbReference type="PROSITE" id="PS50089"/>
    </source>
</evidence>
<dbReference type="PROSITE" id="PS50089">
    <property type="entry name" value="ZF_RING_2"/>
    <property type="match status" value="1"/>
</dbReference>
<dbReference type="SMART" id="SM00184">
    <property type="entry name" value="RING"/>
    <property type="match status" value="1"/>
</dbReference>
<dbReference type="InterPro" id="IPR001841">
    <property type="entry name" value="Znf_RING"/>
</dbReference>
<dbReference type="GO" id="GO:0061630">
    <property type="term" value="F:ubiquitin protein ligase activity"/>
    <property type="evidence" value="ECO:0007669"/>
    <property type="project" value="UniProtKB-EC"/>
</dbReference>
<sequence>MDEYVLKHFDWSAYANQARSRFLEGKQGVLQSCGFNNLVSGAVVCAIIGWALRLWMEFRSIHQVQEQMRSIPKILHLKNMAEFASDLLSLTKEHFNAIVKLRHNPAPLPVARIHMPATLIASSLHMELKTSGSSSDVEDLYTSDNTSSDDSSSDDGLYTNGRDVSATFTRASNTTADRHRKEYLDNLSVSFKMDCSRTTFVSAHWGVPVSVLQQVCVGSRKAVDDQPGERFSFRRFFKGLLKPYQDDVYQGLLDYDETTVLDAPDDKDERFGRFSVLAHSDKLCTTEAVCYDAGEAIACTVTPTVKTLNVEGRKRSIWEVLLSRYYGGEEIVPLVIVLYSPRAHDTRVFSEGSVESYQGVAEITMVGFAGRPLLSDRFPMPLGIPTGISVDVTKQVCFSNEFGRPQEPRDMFGMGDELDTDCLICLSNRMDTVLLPCGHASFCFSCLQSLRSEKCPVCRGSFTSYIKFPLVKPTNG</sequence>
<evidence type="ECO:0000313" key="5">
    <source>
        <dbReference type="Proteomes" id="UP001057455"/>
    </source>
</evidence>
<feature type="domain" description="RING-type" evidence="3">
    <location>
        <begin position="422"/>
        <end position="459"/>
    </location>
</feature>